<protein>
    <submittedName>
        <fullName evidence="2">Transcriptional regulator</fullName>
    </submittedName>
</protein>
<proteinExistence type="predicted"/>
<dbReference type="GO" id="GO:0032784">
    <property type="term" value="P:regulation of DNA-templated transcription elongation"/>
    <property type="evidence" value="ECO:0007669"/>
    <property type="project" value="InterPro"/>
</dbReference>
<dbReference type="Pfam" id="PF01272">
    <property type="entry name" value="GreA_GreB"/>
    <property type="match status" value="1"/>
</dbReference>
<feature type="domain" description="Transcription elongation factor GreA/GreB C-terminal" evidence="1">
    <location>
        <begin position="53"/>
        <end position="127"/>
    </location>
</feature>
<comment type="caution">
    <text evidence="2">The sequence shown here is derived from an EMBL/GenBank/DDBJ whole genome shotgun (WGS) entry which is preliminary data.</text>
</comment>
<dbReference type="AlphaFoldDB" id="A0A3A3G3P6"/>
<dbReference type="RefSeq" id="WP_119772684.1">
    <property type="nucleotide sequence ID" value="NZ_QYUO01000003.1"/>
</dbReference>
<dbReference type="Gene3D" id="3.10.50.30">
    <property type="entry name" value="Transcription elongation factor, GreA/GreB, C-terminal domain"/>
    <property type="match status" value="1"/>
</dbReference>
<dbReference type="EMBL" id="QYUO01000003">
    <property type="protein sequence ID" value="RJF92693.1"/>
    <property type="molecule type" value="Genomic_DNA"/>
</dbReference>
<dbReference type="InterPro" id="IPR036953">
    <property type="entry name" value="GreA/GreB_C_sf"/>
</dbReference>
<sequence length="152" mass="16968">MKIERFLSQHDASTLSRLAENLLRLRDVKFNHAERLIELITTSILLPENSRRDDYVSLYSTVVYRAVGTSQLKSIVLVCPQDASDVLAKVSLLAPLAMALLGRVVGSIVAVTLPFNQVQYIEIVKVEPVYDDDCAREPFNRGAPAVRESRPT</sequence>
<dbReference type="SUPFAM" id="SSF54534">
    <property type="entry name" value="FKBP-like"/>
    <property type="match status" value="1"/>
</dbReference>
<evidence type="ECO:0000313" key="3">
    <source>
        <dbReference type="Proteomes" id="UP000265955"/>
    </source>
</evidence>
<dbReference type="OrthoDB" id="8775743at2"/>
<evidence type="ECO:0000259" key="1">
    <source>
        <dbReference type="Pfam" id="PF01272"/>
    </source>
</evidence>
<evidence type="ECO:0000313" key="2">
    <source>
        <dbReference type="EMBL" id="RJF92693.1"/>
    </source>
</evidence>
<name>A0A3A3G3P6_9BURK</name>
<reference evidence="3" key="1">
    <citation type="submission" date="2018-09" db="EMBL/GenBank/DDBJ databases">
        <authorList>
            <person name="Zhu H."/>
        </authorList>
    </citation>
    <scope>NUCLEOTIDE SEQUENCE [LARGE SCALE GENOMIC DNA]</scope>
    <source>
        <strain evidence="3">K1R23-30</strain>
    </source>
</reference>
<dbReference type="GO" id="GO:0003677">
    <property type="term" value="F:DNA binding"/>
    <property type="evidence" value="ECO:0007669"/>
    <property type="project" value="InterPro"/>
</dbReference>
<organism evidence="2 3">
    <name type="scientific">Noviherbaspirillum saxi</name>
    <dbReference type="NCBI Taxonomy" id="2320863"/>
    <lineage>
        <taxon>Bacteria</taxon>
        <taxon>Pseudomonadati</taxon>
        <taxon>Pseudomonadota</taxon>
        <taxon>Betaproteobacteria</taxon>
        <taxon>Burkholderiales</taxon>
        <taxon>Oxalobacteraceae</taxon>
        <taxon>Noviherbaspirillum</taxon>
    </lineage>
</organism>
<dbReference type="Proteomes" id="UP000265955">
    <property type="component" value="Unassembled WGS sequence"/>
</dbReference>
<keyword evidence="3" id="KW-1185">Reference proteome</keyword>
<gene>
    <name evidence="2" type="ORF">D3871_29380</name>
</gene>
<accession>A0A3A3G3P6</accession>
<dbReference type="InterPro" id="IPR001437">
    <property type="entry name" value="Tscrpt_elong_fac_GreA/B_C"/>
</dbReference>